<dbReference type="InterPro" id="IPR049232">
    <property type="entry name" value="DUF6829"/>
</dbReference>
<dbReference type="EMBL" id="JAPZBR010000008">
    <property type="protein sequence ID" value="KAJ5342294.1"/>
    <property type="molecule type" value="Genomic_DNA"/>
</dbReference>
<protein>
    <submittedName>
        <fullName evidence="1">Uncharacterized protein</fullName>
    </submittedName>
</protein>
<dbReference type="AlphaFoldDB" id="A0A9W9QSP4"/>
<proteinExistence type="predicted"/>
<evidence type="ECO:0000313" key="2">
    <source>
        <dbReference type="Proteomes" id="UP001148299"/>
    </source>
</evidence>
<reference evidence="1" key="2">
    <citation type="journal article" date="2023" name="IMA Fungus">
        <title>Comparative genomic study of the Penicillium genus elucidates a diverse pangenome and 15 lateral gene transfer events.</title>
        <authorList>
            <person name="Petersen C."/>
            <person name="Sorensen T."/>
            <person name="Nielsen M.R."/>
            <person name="Sondergaard T.E."/>
            <person name="Sorensen J.L."/>
            <person name="Fitzpatrick D.A."/>
            <person name="Frisvad J.C."/>
            <person name="Nielsen K.L."/>
        </authorList>
    </citation>
    <scope>NUCLEOTIDE SEQUENCE</scope>
    <source>
        <strain evidence="1">IBT 35675</strain>
    </source>
</reference>
<dbReference type="Pfam" id="PF20717">
    <property type="entry name" value="DUF6829"/>
    <property type="match status" value="1"/>
</dbReference>
<accession>A0A9W9QSP4</accession>
<organism evidence="1 2">
    <name type="scientific">Penicillium brevicompactum</name>
    <dbReference type="NCBI Taxonomy" id="5074"/>
    <lineage>
        <taxon>Eukaryota</taxon>
        <taxon>Fungi</taxon>
        <taxon>Dikarya</taxon>
        <taxon>Ascomycota</taxon>
        <taxon>Pezizomycotina</taxon>
        <taxon>Eurotiomycetes</taxon>
        <taxon>Eurotiomycetidae</taxon>
        <taxon>Eurotiales</taxon>
        <taxon>Aspergillaceae</taxon>
        <taxon>Penicillium</taxon>
    </lineage>
</organism>
<gene>
    <name evidence="1" type="ORF">N7541_011418</name>
</gene>
<reference evidence="1" key="1">
    <citation type="submission" date="2022-12" db="EMBL/GenBank/DDBJ databases">
        <authorList>
            <person name="Petersen C."/>
        </authorList>
    </citation>
    <scope>NUCLEOTIDE SEQUENCE</scope>
    <source>
        <strain evidence="1">IBT 35675</strain>
    </source>
</reference>
<evidence type="ECO:0000313" key="1">
    <source>
        <dbReference type="EMBL" id="KAJ5342294.1"/>
    </source>
</evidence>
<keyword evidence="2" id="KW-1185">Reference proteome</keyword>
<sequence>MSYILQLRRVISKLPPAAKYNMDSLTPIDIDEFVQMSDLDAVLLFGTVFANEFSHLKHAAVTVESTTATPVGRLGEMANETPSMILYKEDFPEVNRTLVSMLAVKWVLGNDYTAFTATQKHNKLSESSFQQLREFYERLLRTTDDLHALLIAMAIDDIGKDAGLSEEMEKLGLNADYKDHSDLVYKAAQAGLIPSLKIVGSKPQQDILSCLHIGSKLNISQAVQGECPPASLKILSTVQGQGDGINLRAMVTFLDVAGAGGHADTRSCIVMTEPVFQAYMSALDAFDQFSTGRISSPRACYDHILDTRAKSLQRQGFEFPSADEARALSRLLCMGRVTAIEQANQFKEALHWLPPPAKKDLVSGLNVDGIDDGVAIVPYYAPGLIADALKPTFNIDAVAVPVLSAFFRFLARVFDGSEPKPGVEGGMIERDLSFVQDTIKSRSFQDYPEILNDVPFPWK</sequence>
<dbReference type="Proteomes" id="UP001148299">
    <property type="component" value="Unassembled WGS sequence"/>
</dbReference>
<name>A0A9W9QSP4_PENBR</name>
<comment type="caution">
    <text evidence="1">The sequence shown here is derived from an EMBL/GenBank/DDBJ whole genome shotgun (WGS) entry which is preliminary data.</text>
</comment>